<keyword evidence="16" id="KW-0175">Coiled coil</keyword>
<comment type="cofactor">
    <cofactor evidence="2">
        <name>[4Fe-4S] cluster</name>
        <dbReference type="ChEBI" id="CHEBI:49883"/>
    </cofactor>
</comment>
<evidence type="ECO:0000259" key="18">
    <source>
        <dbReference type="PROSITE" id="PS50109"/>
    </source>
</evidence>
<keyword evidence="7" id="KW-0963">Cytoplasm</keyword>
<evidence type="ECO:0000256" key="14">
    <source>
        <dbReference type="ARBA" id="ARBA00024827"/>
    </source>
</evidence>
<keyword evidence="13" id="KW-0411">Iron-sulfur</keyword>
<dbReference type="GO" id="GO:0051539">
    <property type="term" value="F:4 iron, 4 sulfur cluster binding"/>
    <property type="evidence" value="ECO:0007669"/>
    <property type="project" value="UniProtKB-KW"/>
</dbReference>
<evidence type="ECO:0000256" key="17">
    <source>
        <dbReference type="SAM" id="Phobius"/>
    </source>
</evidence>
<dbReference type="GO" id="GO:0046983">
    <property type="term" value="F:protein dimerization activity"/>
    <property type="evidence" value="ECO:0007669"/>
    <property type="project" value="InterPro"/>
</dbReference>
<evidence type="ECO:0000313" key="19">
    <source>
        <dbReference type="EMBL" id="QBD78774.1"/>
    </source>
</evidence>
<comment type="subcellular location">
    <subcellularLocation>
        <location evidence="3">Cytoplasm</location>
    </subcellularLocation>
</comment>
<evidence type="ECO:0000256" key="12">
    <source>
        <dbReference type="ARBA" id="ARBA00023012"/>
    </source>
</evidence>
<evidence type="ECO:0000256" key="11">
    <source>
        <dbReference type="ARBA" id="ARBA00023004"/>
    </source>
</evidence>
<dbReference type="RefSeq" id="WP_129889827.1">
    <property type="nucleotide sequence ID" value="NZ_CP035758.1"/>
</dbReference>
<dbReference type="KEGG" id="kbs:EPA93_23415"/>
<feature type="transmembrane region" description="Helical" evidence="17">
    <location>
        <begin position="81"/>
        <end position="100"/>
    </location>
</feature>
<evidence type="ECO:0000256" key="15">
    <source>
        <dbReference type="ARBA" id="ARBA00030800"/>
    </source>
</evidence>
<keyword evidence="20" id="KW-1185">Reference proteome</keyword>
<evidence type="ECO:0000256" key="7">
    <source>
        <dbReference type="ARBA" id="ARBA00022490"/>
    </source>
</evidence>
<evidence type="ECO:0000256" key="2">
    <source>
        <dbReference type="ARBA" id="ARBA00001966"/>
    </source>
</evidence>
<dbReference type="GO" id="GO:0000155">
    <property type="term" value="F:phosphorelay sensor kinase activity"/>
    <property type="evidence" value="ECO:0007669"/>
    <property type="project" value="InterPro"/>
</dbReference>
<dbReference type="PANTHER" id="PTHR24421">
    <property type="entry name" value="NITRATE/NITRITE SENSOR PROTEIN NARX-RELATED"/>
    <property type="match status" value="1"/>
</dbReference>
<feature type="transmembrane region" description="Helical" evidence="17">
    <location>
        <begin position="121"/>
        <end position="139"/>
    </location>
</feature>
<dbReference type="Pfam" id="PF07730">
    <property type="entry name" value="HisKA_3"/>
    <property type="match status" value="1"/>
</dbReference>
<dbReference type="GO" id="GO:0046872">
    <property type="term" value="F:metal ion binding"/>
    <property type="evidence" value="ECO:0007669"/>
    <property type="project" value="UniProtKB-KW"/>
</dbReference>
<dbReference type="InterPro" id="IPR004358">
    <property type="entry name" value="Sig_transdc_His_kin-like_C"/>
</dbReference>
<proteinExistence type="predicted"/>
<dbReference type="CDD" id="cd16917">
    <property type="entry name" value="HATPase_UhpB-NarQ-NarX-like"/>
    <property type="match status" value="1"/>
</dbReference>
<keyword evidence="8" id="KW-0808">Transferase</keyword>
<dbReference type="EC" id="2.7.13.3" evidence="4"/>
<feature type="transmembrane region" description="Helical" evidence="17">
    <location>
        <begin position="23"/>
        <end position="42"/>
    </location>
</feature>
<organism evidence="19 20">
    <name type="scientific">Ktedonosporobacter rubrisoli</name>
    <dbReference type="NCBI Taxonomy" id="2509675"/>
    <lineage>
        <taxon>Bacteria</taxon>
        <taxon>Bacillati</taxon>
        <taxon>Chloroflexota</taxon>
        <taxon>Ktedonobacteria</taxon>
        <taxon>Ktedonobacterales</taxon>
        <taxon>Ktedonosporobacteraceae</taxon>
        <taxon>Ktedonosporobacter</taxon>
    </lineage>
</organism>
<keyword evidence="17" id="KW-0812">Transmembrane</keyword>
<evidence type="ECO:0000256" key="3">
    <source>
        <dbReference type="ARBA" id="ARBA00004496"/>
    </source>
</evidence>
<dbReference type="GO" id="GO:0016020">
    <property type="term" value="C:membrane"/>
    <property type="evidence" value="ECO:0007669"/>
    <property type="project" value="InterPro"/>
</dbReference>
<dbReference type="AlphaFoldDB" id="A0A4P6JTK0"/>
<protein>
    <recommendedName>
        <fullName evidence="5">Oxygen sensor histidine kinase NreB</fullName>
        <ecNumber evidence="4">2.7.13.3</ecNumber>
    </recommendedName>
    <alternativeName>
        <fullName evidence="15">Nitrogen regulation protein B</fullName>
    </alternativeName>
</protein>
<dbReference type="InterPro" id="IPR003594">
    <property type="entry name" value="HATPase_dom"/>
</dbReference>
<evidence type="ECO:0000313" key="20">
    <source>
        <dbReference type="Proteomes" id="UP000290365"/>
    </source>
</evidence>
<feature type="coiled-coil region" evidence="16">
    <location>
        <begin position="173"/>
        <end position="200"/>
    </location>
</feature>
<keyword evidence="6" id="KW-0004">4Fe-4S</keyword>
<evidence type="ECO:0000256" key="9">
    <source>
        <dbReference type="ARBA" id="ARBA00022723"/>
    </source>
</evidence>
<dbReference type="PRINTS" id="PR00344">
    <property type="entry name" value="BCTRLSENSOR"/>
</dbReference>
<keyword evidence="17" id="KW-0472">Membrane</keyword>
<keyword evidence="12" id="KW-0902">Two-component regulatory system</keyword>
<dbReference type="PROSITE" id="PS50109">
    <property type="entry name" value="HIS_KIN"/>
    <property type="match status" value="1"/>
</dbReference>
<reference evidence="19 20" key="1">
    <citation type="submission" date="2019-01" db="EMBL/GenBank/DDBJ databases">
        <title>Ktedonosporobacter rubrisoli SCAWS-G2.</title>
        <authorList>
            <person name="Huang Y."/>
            <person name="Yan B."/>
        </authorList>
    </citation>
    <scope>NUCLEOTIDE SEQUENCE [LARGE SCALE GENOMIC DNA]</scope>
    <source>
        <strain evidence="19 20">SCAWS-G2</strain>
    </source>
</reference>
<keyword evidence="11" id="KW-0408">Iron</keyword>
<comment type="function">
    <text evidence="14">Member of the two-component regulatory system NreB/NreC involved in the control of dissimilatory nitrate/nitrite reduction in response to oxygen. NreB functions as a direct oxygen sensor histidine kinase which is autophosphorylated, in the absence of oxygen, probably at the conserved histidine residue, and transfers its phosphate group probably to a conserved aspartate residue of NreC. NreB/NreC activates the expression of the nitrate (narGHJI) and nitrite (nir) reductase operons, as well as the putative nitrate transporter gene narT.</text>
</comment>
<keyword evidence="9" id="KW-0479">Metal-binding</keyword>
<dbReference type="Proteomes" id="UP000290365">
    <property type="component" value="Chromosome"/>
</dbReference>
<accession>A0A4P6JTK0</accession>
<evidence type="ECO:0000256" key="16">
    <source>
        <dbReference type="SAM" id="Coils"/>
    </source>
</evidence>
<feature type="domain" description="Histidine kinase" evidence="18">
    <location>
        <begin position="309"/>
        <end position="404"/>
    </location>
</feature>
<name>A0A4P6JTK0_KTERU</name>
<evidence type="ECO:0000256" key="10">
    <source>
        <dbReference type="ARBA" id="ARBA00022777"/>
    </source>
</evidence>
<gene>
    <name evidence="19" type="ORF">EPA93_23415</name>
</gene>
<dbReference type="OrthoDB" id="9795828at2"/>
<dbReference type="InterPro" id="IPR017205">
    <property type="entry name" value="Sig_transdc_His_kinase_ChrS"/>
</dbReference>
<keyword evidence="17" id="KW-1133">Transmembrane helix</keyword>
<dbReference type="PANTHER" id="PTHR24421:SF62">
    <property type="entry name" value="SENSORY TRANSDUCTION HISTIDINE KINASE"/>
    <property type="match status" value="1"/>
</dbReference>
<evidence type="ECO:0000256" key="8">
    <source>
        <dbReference type="ARBA" id="ARBA00022679"/>
    </source>
</evidence>
<dbReference type="Gene3D" id="3.30.565.10">
    <property type="entry name" value="Histidine kinase-like ATPase, C-terminal domain"/>
    <property type="match status" value="1"/>
</dbReference>
<dbReference type="EMBL" id="CP035758">
    <property type="protein sequence ID" value="QBD78774.1"/>
    <property type="molecule type" value="Genomic_DNA"/>
</dbReference>
<dbReference type="InterPro" id="IPR050482">
    <property type="entry name" value="Sensor_HK_TwoCompSys"/>
</dbReference>
<dbReference type="GO" id="GO:0005737">
    <property type="term" value="C:cytoplasm"/>
    <property type="evidence" value="ECO:0007669"/>
    <property type="project" value="UniProtKB-SubCell"/>
</dbReference>
<evidence type="ECO:0000256" key="13">
    <source>
        <dbReference type="ARBA" id="ARBA00023014"/>
    </source>
</evidence>
<comment type="catalytic activity">
    <reaction evidence="1">
        <text>ATP + protein L-histidine = ADP + protein N-phospho-L-histidine.</text>
        <dbReference type="EC" id="2.7.13.3"/>
    </reaction>
</comment>
<dbReference type="Pfam" id="PF02518">
    <property type="entry name" value="HATPase_c"/>
    <property type="match status" value="1"/>
</dbReference>
<dbReference type="SUPFAM" id="SSF55874">
    <property type="entry name" value="ATPase domain of HSP90 chaperone/DNA topoisomerase II/histidine kinase"/>
    <property type="match status" value="1"/>
</dbReference>
<dbReference type="InterPro" id="IPR036890">
    <property type="entry name" value="HATPase_C_sf"/>
</dbReference>
<feature type="transmembrane region" description="Helical" evidence="17">
    <location>
        <begin position="145"/>
        <end position="167"/>
    </location>
</feature>
<evidence type="ECO:0000256" key="1">
    <source>
        <dbReference type="ARBA" id="ARBA00000085"/>
    </source>
</evidence>
<feature type="transmembrane region" description="Helical" evidence="17">
    <location>
        <begin position="51"/>
        <end position="75"/>
    </location>
</feature>
<dbReference type="PIRSF" id="PIRSF037434">
    <property type="entry name" value="STHK_ChrS"/>
    <property type="match status" value="1"/>
</dbReference>
<sequence length="411" mass="46094">MAIFSRQEALETSHRDIDQRWTIFWYAVFYVSLIITMGITLTTDSFTLQELLALCTLSLLLGIWYVVCVLLPPIYWRRHSLLALGYLLIGWVIWFFLAGLKETYFFVLIGLFPQMYLLLKVPWNICGSFMLLAIALWRHGSWDTVFFFTLGTGIVGMVLALFIHAILKQSRERACLIDELQATRQELAQAERQAGIMQERQRLAHEIHDTFTQGFSSIVMQIETLDATALASNTEVGQVLSRIGQTAHENLTEARRVLWALQPEALERASLSDTLISLAQRWTEENNISAHTVVTGIVAPLRPEIEVTLLRAAQEALANVRKHAQAHSITMTLSYIGDMVALDIQDDGIGFTLDRLHISPSDQPHGGFGLKALRERIELLGGTFSIESAPGEGTTIALTLPAIGRTMINSR</sequence>
<evidence type="ECO:0000256" key="4">
    <source>
        <dbReference type="ARBA" id="ARBA00012438"/>
    </source>
</evidence>
<dbReference type="Gene3D" id="1.20.5.1930">
    <property type="match status" value="1"/>
</dbReference>
<evidence type="ECO:0000256" key="6">
    <source>
        <dbReference type="ARBA" id="ARBA00022485"/>
    </source>
</evidence>
<evidence type="ECO:0000256" key="5">
    <source>
        <dbReference type="ARBA" id="ARBA00017322"/>
    </source>
</evidence>
<dbReference type="SMART" id="SM00387">
    <property type="entry name" value="HATPase_c"/>
    <property type="match status" value="1"/>
</dbReference>
<dbReference type="InterPro" id="IPR011712">
    <property type="entry name" value="Sig_transdc_His_kin_sub3_dim/P"/>
</dbReference>
<dbReference type="InterPro" id="IPR005467">
    <property type="entry name" value="His_kinase_dom"/>
</dbReference>
<keyword evidence="10 19" id="KW-0418">Kinase</keyword>